<comment type="similarity">
    <text evidence="3">Belongs to the class I-like SAM-binding methyltransferase superfamily. Cx-SAM synthase family.</text>
</comment>
<dbReference type="SUPFAM" id="SSF53335">
    <property type="entry name" value="S-adenosyl-L-methionine-dependent methyltransferases"/>
    <property type="match status" value="1"/>
</dbReference>
<dbReference type="RefSeq" id="WP_158869663.1">
    <property type="nucleotide sequence ID" value="NZ_CP046401.1"/>
</dbReference>
<keyword evidence="1 3" id="KW-0808">Transferase</keyword>
<organism evidence="6 7">
    <name type="scientific">Maribellus comscasis</name>
    <dbReference type="NCBI Taxonomy" id="2681766"/>
    <lineage>
        <taxon>Bacteria</taxon>
        <taxon>Pseudomonadati</taxon>
        <taxon>Bacteroidota</taxon>
        <taxon>Bacteroidia</taxon>
        <taxon>Marinilabiliales</taxon>
        <taxon>Prolixibacteraceae</taxon>
        <taxon>Maribellus</taxon>
    </lineage>
</organism>
<reference evidence="6 7" key="1">
    <citation type="submission" date="2019-11" db="EMBL/GenBank/DDBJ databases">
        <authorList>
            <person name="Zheng R.K."/>
            <person name="Sun C.M."/>
        </authorList>
    </citation>
    <scope>NUCLEOTIDE SEQUENCE [LARGE SCALE GENOMIC DNA]</scope>
    <source>
        <strain evidence="6 7">WC007</strain>
    </source>
</reference>
<comment type="function">
    <text evidence="3">Catalyzes the conversion of S-adenosyl-L-methionine (SAM) to carboxy-S-adenosyl-L-methionine (Cx-SAM).</text>
</comment>
<feature type="domain" description="Methyltransferase" evidence="5">
    <location>
        <begin position="58"/>
        <end position="156"/>
    </location>
</feature>
<dbReference type="EC" id="2.1.3.-" evidence="3"/>
<evidence type="ECO:0000256" key="4">
    <source>
        <dbReference type="PIRSR" id="PIRSR006325-1"/>
    </source>
</evidence>
<dbReference type="CDD" id="cd02440">
    <property type="entry name" value="AdoMet_MTases"/>
    <property type="match status" value="1"/>
</dbReference>
<dbReference type="Pfam" id="PF13649">
    <property type="entry name" value="Methyltransf_25"/>
    <property type="match status" value="1"/>
</dbReference>
<dbReference type="NCBIfam" id="TIGR00740">
    <property type="entry name" value="carboxy-S-adenosyl-L-methionine synthase CmoA"/>
    <property type="match status" value="1"/>
</dbReference>
<dbReference type="InterPro" id="IPR041698">
    <property type="entry name" value="Methyltransf_25"/>
</dbReference>
<evidence type="ECO:0000259" key="5">
    <source>
        <dbReference type="Pfam" id="PF13649"/>
    </source>
</evidence>
<dbReference type="InterPro" id="IPR005271">
    <property type="entry name" value="CmoA"/>
</dbReference>
<dbReference type="InterPro" id="IPR029063">
    <property type="entry name" value="SAM-dependent_MTases_sf"/>
</dbReference>
<dbReference type="PANTHER" id="PTHR43861">
    <property type="entry name" value="TRANS-ACONITATE 2-METHYLTRANSFERASE-RELATED"/>
    <property type="match status" value="1"/>
</dbReference>
<dbReference type="HAMAP" id="MF_01589">
    <property type="entry name" value="Cx_SAM_synthase"/>
    <property type="match status" value="1"/>
</dbReference>
<dbReference type="Gene3D" id="3.40.50.150">
    <property type="entry name" value="Vaccinia Virus protein VP39"/>
    <property type="match status" value="1"/>
</dbReference>
<feature type="binding site" evidence="3 4">
    <location>
        <position position="37"/>
    </location>
    <ligand>
        <name>S-adenosyl-L-methionine</name>
        <dbReference type="ChEBI" id="CHEBI:59789"/>
    </ligand>
</feature>
<evidence type="ECO:0000256" key="1">
    <source>
        <dbReference type="ARBA" id="ARBA00022679"/>
    </source>
</evidence>
<protein>
    <recommendedName>
        <fullName evidence="3">Carboxy-S-adenosyl-L-methionine synthase</fullName>
        <shortName evidence="3">Cx-SAM synthase</shortName>
        <ecNumber evidence="3">2.1.3.-</ecNumber>
    </recommendedName>
</protein>
<name>A0A6I6K273_9BACT</name>
<evidence type="ECO:0000256" key="3">
    <source>
        <dbReference type="HAMAP-Rule" id="MF_01589"/>
    </source>
</evidence>
<evidence type="ECO:0000313" key="6">
    <source>
        <dbReference type="EMBL" id="QGY46532.1"/>
    </source>
</evidence>
<feature type="binding site" evidence="3">
    <location>
        <position position="197"/>
    </location>
    <ligand>
        <name>S-adenosyl-L-methionine</name>
        <dbReference type="ChEBI" id="CHEBI:59789"/>
    </ligand>
</feature>
<dbReference type="Proteomes" id="UP000428260">
    <property type="component" value="Chromosome"/>
</dbReference>
<keyword evidence="7" id="KW-1185">Reference proteome</keyword>
<evidence type="ECO:0000256" key="2">
    <source>
        <dbReference type="ARBA" id="ARBA00022691"/>
    </source>
</evidence>
<accession>A0A6I6K273</accession>
<dbReference type="PANTHER" id="PTHR43861:SF2">
    <property type="entry name" value="CARBOXY-S-ADENOSYL-L-METHIONINE SYNTHASE"/>
    <property type="match status" value="1"/>
</dbReference>
<keyword evidence="2 3" id="KW-0949">S-adenosyl-L-methionine</keyword>
<proteinExistence type="inferred from homology"/>
<dbReference type="EMBL" id="CP046401">
    <property type="protein sequence ID" value="QGY46532.1"/>
    <property type="molecule type" value="Genomic_DNA"/>
</dbReference>
<dbReference type="GO" id="GO:0002098">
    <property type="term" value="P:tRNA wobble uridine modification"/>
    <property type="evidence" value="ECO:0007669"/>
    <property type="project" value="InterPro"/>
</dbReference>
<dbReference type="PIRSF" id="PIRSF006325">
    <property type="entry name" value="MeTrfase_bac"/>
    <property type="match status" value="1"/>
</dbReference>
<comment type="caution">
    <text evidence="3">Lacks conserved residue(s) required for the propagation of feature annotation.</text>
</comment>
<dbReference type="GO" id="GO:1904047">
    <property type="term" value="F:S-adenosyl-L-methionine binding"/>
    <property type="evidence" value="ECO:0007669"/>
    <property type="project" value="UniProtKB-UniRule"/>
</dbReference>
<dbReference type="AlphaFoldDB" id="A0A6I6K273"/>
<dbReference type="GO" id="GO:0016743">
    <property type="term" value="F:carboxyl- or carbamoyltransferase activity"/>
    <property type="evidence" value="ECO:0007669"/>
    <property type="project" value="UniProtKB-UniRule"/>
</dbReference>
<sequence length="240" mass="27583">MKDNIFKTKLDKSTDFTFDEKVTKVFDDMVVRSVPFYLEAQRMIAELTKDYAKPNTNVYDLGCSTGTTFLNLDTVLEPAIGFVGIDSSAEMLARCESNLVSSGIQRKFDLIEADLNTGIHIDNASVVVLCLTLQFVRPPKRTKLLQAVYEQLNPGGCVILFEKVLGESQTFNRQFIKYYYDYKRRNNYNEMEIAQKREALENVLIPYKPSENIETLEEIGFQSVETFFKWYNFSGFVALK</sequence>
<dbReference type="KEGG" id="mcos:GM418_23580"/>
<evidence type="ECO:0000313" key="7">
    <source>
        <dbReference type="Proteomes" id="UP000428260"/>
    </source>
</evidence>
<feature type="binding site" evidence="3">
    <location>
        <begin position="114"/>
        <end position="115"/>
    </location>
    <ligand>
        <name>S-adenosyl-L-methionine</name>
        <dbReference type="ChEBI" id="CHEBI:59789"/>
    </ligand>
</feature>
<gene>
    <name evidence="3 6" type="primary">cmoA</name>
    <name evidence="6" type="ORF">GM418_23580</name>
</gene>
<feature type="binding site" evidence="3 4">
    <location>
        <begin position="62"/>
        <end position="64"/>
    </location>
    <ligand>
        <name>S-adenosyl-L-methionine</name>
        <dbReference type="ChEBI" id="CHEBI:59789"/>
    </ligand>
</feature>
<comment type="catalytic activity">
    <reaction evidence="3">
        <text>prephenate + S-adenosyl-L-methionine = carboxy-S-adenosyl-L-methionine + 3-phenylpyruvate + H2O</text>
        <dbReference type="Rhea" id="RHEA:51692"/>
        <dbReference type="ChEBI" id="CHEBI:15377"/>
        <dbReference type="ChEBI" id="CHEBI:18005"/>
        <dbReference type="ChEBI" id="CHEBI:29934"/>
        <dbReference type="ChEBI" id="CHEBI:59789"/>
        <dbReference type="ChEBI" id="CHEBI:134278"/>
    </reaction>
</comment>